<sequence length="357" mass="37668">MIELDNYSSNFAKIRVVGVGGGGNNAVNRMIEAGLKGVDFVSINTDNQALALTLAEKRLQIGEKTTGGLGAGGNPEMGQKSAEESRDAIAEIIEGTDLLFVTAGMGGGTGSGAAPIIARVAKEMGILTIGVVTKPFSFEGKVRMRNAQIASDFMQDSVDALVTIPNDRLLRMADKSTSLREAFKLADDVLLQGVRSISDLISMPGLVSLDFADVKTIMQDAGLAHMGVGRASGENRAEEAAKEAILSPLLETEIDGATGVLLNITAGEDLSLFEVDKAATIAREASDEDANVIFGATIDESLGDEIQITVIATGFLTKDEERASRSVPTQKQAPKKSENRRSSADLFSIPDFLNTDE</sequence>
<evidence type="ECO:0000256" key="3">
    <source>
        <dbReference type="ARBA" id="ARBA00023134"/>
    </source>
</evidence>
<dbReference type="GO" id="GO:0051258">
    <property type="term" value="P:protein polymerization"/>
    <property type="evidence" value="ECO:0007669"/>
    <property type="project" value="UniProtKB-UniRule"/>
</dbReference>
<dbReference type="InterPro" id="IPR036525">
    <property type="entry name" value="Tubulin/FtsZ_GTPase_sf"/>
</dbReference>
<reference evidence="12" key="1">
    <citation type="submission" date="2016-10" db="EMBL/GenBank/DDBJ databases">
        <authorList>
            <person name="Varghese N."/>
            <person name="Submissions S."/>
        </authorList>
    </citation>
    <scope>NUCLEOTIDE SEQUENCE [LARGE SCALE GENOMIC DNA]</scope>
    <source>
        <strain evidence="12">VPI 5359</strain>
    </source>
</reference>
<dbReference type="NCBIfam" id="TIGR00065">
    <property type="entry name" value="ftsZ"/>
    <property type="match status" value="1"/>
</dbReference>
<organism evidence="11 12">
    <name type="scientific">Eubacterium barkeri</name>
    <name type="common">Clostridium barkeri</name>
    <dbReference type="NCBI Taxonomy" id="1528"/>
    <lineage>
        <taxon>Bacteria</taxon>
        <taxon>Bacillati</taxon>
        <taxon>Bacillota</taxon>
        <taxon>Clostridia</taxon>
        <taxon>Eubacteriales</taxon>
        <taxon>Eubacteriaceae</taxon>
        <taxon>Eubacterium</taxon>
    </lineage>
</organism>
<dbReference type="PANTHER" id="PTHR30314:SF3">
    <property type="entry name" value="MITOCHONDRIAL DIVISION PROTEIN FSZA"/>
    <property type="match status" value="1"/>
</dbReference>
<protein>
    <recommendedName>
        <fullName evidence="5 6">Cell division protein FtsZ</fullName>
    </recommendedName>
</protein>
<name>A0A1H3EFM2_EUBBA</name>
<dbReference type="GO" id="GO:0000917">
    <property type="term" value="P:division septum assembly"/>
    <property type="evidence" value="ECO:0007669"/>
    <property type="project" value="UniProtKB-KW"/>
</dbReference>
<evidence type="ECO:0000259" key="9">
    <source>
        <dbReference type="SMART" id="SM00864"/>
    </source>
</evidence>
<evidence type="ECO:0000256" key="7">
    <source>
        <dbReference type="RuleBase" id="RU000631"/>
    </source>
</evidence>
<keyword evidence="3 5" id="KW-0342">GTP-binding</keyword>
<evidence type="ECO:0000256" key="2">
    <source>
        <dbReference type="ARBA" id="ARBA00022741"/>
    </source>
</evidence>
<feature type="binding site" evidence="5">
    <location>
        <begin position="21"/>
        <end position="25"/>
    </location>
    <ligand>
        <name>GTP</name>
        <dbReference type="ChEBI" id="CHEBI:37565"/>
    </ligand>
</feature>
<comment type="similarity">
    <text evidence="1 5 7">Belongs to the FtsZ family.</text>
</comment>
<feature type="region of interest" description="Disordered" evidence="8">
    <location>
        <begin position="319"/>
        <end position="357"/>
    </location>
</feature>
<dbReference type="InterPro" id="IPR008280">
    <property type="entry name" value="Tub_FtsZ_C"/>
</dbReference>
<comment type="function">
    <text evidence="5 7">Essential cell division protein that forms a contractile ring structure (Z ring) at the future cell division site. The regulation of the ring assembly controls the timing and the location of cell division. One of the functions of the FtsZ ring is to recruit other cell division proteins to the septum to produce a new cell wall between the dividing cells. Binds GTP and shows GTPase activity.</text>
</comment>
<dbReference type="RefSeq" id="WP_090244528.1">
    <property type="nucleotide sequence ID" value="NZ_FNOU01000007.1"/>
</dbReference>
<dbReference type="PROSITE" id="PS01134">
    <property type="entry name" value="FTSZ_1"/>
    <property type="match status" value="1"/>
</dbReference>
<dbReference type="SUPFAM" id="SSF52490">
    <property type="entry name" value="Tubulin nucleotide-binding domain-like"/>
    <property type="match status" value="1"/>
</dbReference>
<dbReference type="GO" id="GO:0003924">
    <property type="term" value="F:GTPase activity"/>
    <property type="evidence" value="ECO:0007669"/>
    <property type="project" value="UniProtKB-UniRule"/>
</dbReference>
<evidence type="ECO:0000256" key="1">
    <source>
        <dbReference type="ARBA" id="ARBA00009690"/>
    </source>
</evidence>
<feature type="binding site" evidence="5">
    <location>
        <position position="187"/>
    </location>
    <ligand>
        <name>GTP</name>
        <dbReference type="ChEBI" id="CHEBI:37565"/>
    </ligand>
</feature>
<dbReference type="Gene3D" id="3.30.1330.20">
    <property type="entry name" value="Tubulin/FtsZ, C-terminal domain"/>
    <property type="match status" value="1"/>
</dbReference>
<comment type="subcellular location">
    <subcellularLocation>
        <location evidence="5">Cytoplasm</location>
    </subcellularLocation>
    <text evidence="5">Assembles at midcell at the inner surface of the cytoplasmic membrane.</text>
</comment>
<keyword evidence="5" id="KW-0963">Cytoplasm</keyword>
<dbReference type="InterPro" id="IPR020805">
    <property type="entry name" value="Cell_div_FtsZ_CS"/>
</dbReference>
<evidence type="ECO:0000313" key="11">
    <source>
        <dbReference type="EMBL" id="SDX77028.1"/>
    </source>
</evidence>
<dbReference type="SMART" id="SM00865">
    <property type="entry name" value="Tubulin_C"/>
    <property type="match status" value="1"/>
</dbReference>
<dbReference type="Pfam" id="PF12327">
    <property type="entry name" value="FtsZ_C"/>
    <property type="match status" value="1"/>
</dbReference>
<dbReference type="PROSITE" id="PS00227">
    <property type="entry name" value="TUBULIN"/>
    <property type="match status" value="1"/>
</dbReference>
<dbReference type="InterPro" id="IPR000158">
    <property type="entry name" value="Cell_div_FtsZ"/>
</dbReference>
<feature type="binding site" evidence="5">
    <location>
        <position position="139"/>
    </location>
    <ligand>
        <name>GTP</name>
        <dbReference type="ChEBI" id="CHEBI:37565"/>
    </ligand>
</feature>
<feature type="domain" description="Tubulin/FtsZ 2-layer sandwich" evidence="10">
    <location>
        <begin position="207"/>
        <end position="324"/>
    </location>
</feature>
<evidence type="ECO:0000259" key="10">
    <source>
        <dbReference type="SMART" id="SM00865"/>
    </source>
</evidence>
<dbReference type="Gene3D" id="3.40.50.1440">
    <property type="entry name" value="Tubulin/FtsZ, GTPase domain"/>
    <property type="match status" value="1"/>
</dbReference>
<dbReference type="PANTHER" id="PTHR30314">
    <property type="entry name" value="CELL DIVISION PROTEIN FTSZ-RELATED"/>
    <property type="match status" value="1"/>
</dbReference>
<dbReference type="FunFam" id="3.40.50.1440:FF:000001">
    <property type="entry name" value="Cell division protein FtsZ"/>
    <property type="match status" value="1"/>
</dbReference>
<comment type="subunit">
    <text evidence="5">Homodimer. Polymerizes to form a dynamic ring structure in a strictly GTP-dependent manner. Interacts directly with several other division proteins.</text>
</comment>
<dbReference type="Proteomes" id="UP000199652">
    <property type="component" value="Unassembled WGS sequence"/>
</dbReference>
<dbReference type="InterPro" id="IPR037103">
    <property type="entry name" value="Tubulin/FtsZ-like_C"/>
</dbReference>
<dbReference type="SUPFAM" id="SSF55307">
    <property type="entry name" value="Tubulin C-terminal domain-like"/>
    <property type="match status" value="1"/>
</dbReference>
<dbReference type="CDD" id="cd02201">
    <property type="entry name" value="FtsZ_type1"/>
    <property type="match status" value="1"/>
</dbReference>
<dbReference type="InterPro" id="IPR017975">
    <property type="entry name" value="Tubulin_CS"/>
</dbReference>
<feature type="binding site" evidence="5">
    <location>
        <begin position="108"/>
        <end position="110"/>
    </location>
    <ligand>
        <name>GTP</name>
        <dbReference type="ChEBI" id="CHEBI:37565"/>
    </ligand>
</feature>
<evidence type="ECO:0000256" key="8">
    <source>
        <dbReference type="SAM" id="MobiDB-lite"/>
    </source>
</evidence>
<dbReference type="HAMAP" id="MF_00909">
    <property type="entry name" value="FtsZ"/>
    <property type="match status" value="1"/>
</dbReference>
<dbReference type="STRING" id="1528.SAMN04488579_10725"/>
<dbReference type="InterPro" id="IPR024757">
    <property type="entry name" value="FtsZ_C"/>
</dbReference>
<keyword evidence="12" id="KW-1185">Reference proteome</keyword>
<dbReference type="InterPro" id="IPR003008">
    <property type="entry name" value="Tubulin_FtsZ_GTPase"/>
</dbReference>
<dbReference type="OrthoDB" id="9813375at2"/>
<evidence type="ECO:0000256" key="4">
    <source>
        <dbReference type="ARBA" id="ARBA00023210"/>
    </source>
</evidence>
<feature type="compositionally biased region" description="Gly residues" evidence="8">
    <location>
        <begin position="65"/>
        <end position="75"/>
    </location>
</feature>
<dbReference type="GO" id="GO:0043093">
    <property type="term" value="P:FtsZ-dependent cytokinesis"/>
    <property type="evidence" value="ECO:0007669"/>
    <property type="project" value="UniProtKB-UniRule"/>
</dbReference>
<dbReference type="GO" id="GO:0005525">
    <property type="term" value="F:GTP binding"/>
    <property type="evidence" value="ECO:0007669"/>
    <property type="project" value="UniProtKB-UniRule"/>
</dbReference>
<dbReference type="InterPro" id="IPR018316">
    <property type="entry name" value="Tubulin/FtsZ_2-layer-sand-dom"/>
</dbReference>
<proteinExistence type="inferred from homology"/>
<dbReference type="EMBL" id="FNOU01000007">
    <property type="protein sequence ID" value="SDX77028.1"/>
    <property type="molecule type" value="Genomic_DNA"/>
</dbReference>
<keyword evidence="4 5" id="KW-0717">Septation</keyword>
<keyword evidence="5 7" id="KW-0132">Cell division</keyword>
<keyword evidence="2 5" id="KW-0547">Nucleotide-binding</keyword>
<accession>A0A1H3EFM2</accession>
<feature type="region of interest" description="Disordered" evidence="8">
    <location>
        <begin position="65"/>
        <end position="85"/>
    </location>
</feature>
<dbReference type="PROSITE" id="PS01135">
    <property type="entry name" value="FTSZ_2"/>
    <property type="match status" value="1"/>
</dbReference>
<evidence type="ECO:0000256" key="6">
    <source>
        <dbReference type="NCBIfam" id="TIGR00065"/>
    </source>
</evidence>
<feature type="binding site" evidence="5">
    <location>
        <position position="143"/>
    </location>
    <ligand>
        <name>GTP</name>
        <dbReference type="ChEBI" id="CHEBI:37565"/>
    </ligand>
</feature>
<dbReference type="Pfam" id="PF00091">
    <property type="entry name" value="Tubulin"/>
    <property type="match status" value="1"/>
</dbReference>
<dbReference type="GO" id="GO:0005737">
    <property type="term" value="C:cytoplasm"/>
    <property type="evidence" value="ECO:0007669"/>
    <property type="project" value="UniProtKB-SubCell"/>
</dbReference>
<dbReference type="SMART" id="SM00864">
    <property type="entry name" value="Tubulin"/>
    <property type="match status" value="1"/>
</dbReference>
<dbReference type="AlphaFoldDB" id="A0A1H3EFM2"/>
<keyword evidence="5 7" id="KW-0131">Cell cycle</keyword>
<gene>
    <name evidence="5" type="primary">ftsZ</name>
    <name evidence="11" type="ORF">SAMN04488579_10725</name>
</gene>
<feature type="domain" description="Tubulin/FtsZ GTPase" evidence="9">
    <location>
        <begin position="13"/>
        <end position="205"/>
    </location>
</feature>
<dbReference type="GO" id="GO:0032153">
    <property type="term" value="C:cell division site"/>
    <property type="evidence" value="ECO:0007669"/>
    <property type="project" value="UniProtKB-UniRule"/>
</dbReference>
<dbReference type="InterPro" id="IPR045061">
    <property type="entry name" value="FtsZ/CetZ"/>
</dbReference>
<dbReference type="GO" id="GO:0007017">
    <property type="term" value="P:microtubule-based process"/>
    <property type="evidence" value="ECO:0007669"/>
    <property type="project" value="InterPro"/>
</dbReference>
<dbReference type="GO" id="GO:0005874">
    <property type="term" value="C:microtubule"/>
    <property type="evidence" value="ECO:0007669"/>
    <property type="project" value="InterPro"/>
</dbReference>
<dbReference type="PRINTS" id="PR00423">
    <property type="entry name" value="CELLDVISFTSZ"/>
</dbReference>
<evidence type="ECO:0000256" key="5">
    <source>
        <dbReference type="HAMAP-Rule" id="MF_00909"/>
    </source>
</evidence>
<evidence type="ECO:0000313" key="12">
    <source>
        <dbReference type="Proteomes" id="UP000199652"/>
    </source>
</evidence>